<dbReference type="OrthoDB" id="4772953at2"/>
<keyword evidence="2" id="KW-1185">Reference proteome</keyword>
<sequence length="160" mass="17573">MRRVLTALIAVAVVASVATAVLVWQLSRHHGPDLPEISAYSHGNLTRVGPYRFCQVLNPTDCVVPAEQGQLPVNRTDPVQVSLPSAIADAPWVLLRVYEDDSLVEEFRPGTRLAVTIPTVDPFLGRLTGVAVHLPTLVRDEDGNEFPVPHAEWSVRTVWP</sequence>
<dbReference type="EMBL" id="AP022563">
    <property type="protein sequence ID" value="BBX20278.1"/>
    <property type="molecule type" value="Genomic_DNA"/>
</dbReference>
<dbReference type="InterPro" id="IPR024495">
    <property type="entry name" value="DUF2771"/>
</dbReference>
<evidence type="ECO:0000313" key="1">
    <source>
        <dbReference type="EMBL" id="BBX20278.1"/>
    </source>
</evidence>
<accession>A0A7I7K9X4</accession>
<dbReference type="RefSeq" id="WP_098001725.1">
    <property type="nucleotide sequence ID" value="NZ_AP022563.1"/>
</dbReference>
<dbReference type="AlphaFoldDB" id="A0A7I7K9X4"/>
<protein>
    <submittedName>
        <fullName evidence="1">Uncharacterized protein</fullName>
    </submittedName>
</protein>
<name>A0A7I7K9X4_9MYCO</name>
<evidence type="ECO:0000313" key="2">
    <source>
        <dbReference type="Proteomes" id="UP000467006"/>
    </source>
</evidence>
<gene>
    <name evidence="1" type="ORF">MDUV_51380</name>
</gene>
<organism evidence="1 2">
    <name type="scientific">Mycolicibacterium duvalii</name>
    <dbReference type="NCBI Taxonomy" id="39688"/>
    <lineage>
        <taxon>Bacteria</taxon>
        <taxon>Bacillati</taxon>
        <taxon>Actinomycetota</taxon>
        <taxon>Actinomycetes</taxon>
        <taxon>Mycobacteriales</taxon>
        <taxon>Mycobacteriaceae</taxon>
        <taxon>Mycolicibacterium</taxon>
    </lineage>
</organism>
<dbReference type="Pfam" id="PF10969">
    <property type="entry name" value="DUF2771"/>
    <property type="match status" value="1"/>
</dbReference>
<dbReference type="KEGG" id="mdu:MDUV_51380"/>
<dbReference type="Proteomes" id="UP000467006">
    <property type="component" value="Chromosome"/>
</dbReference>
<reference evidence="1 2" key="1">
    <citation type="journal article" date="2019" name="Emerg. Microbes Infect.">
        <title>Comprehensive subspecies identification of 175 nontuberculous mycobacteria species based on 7547 genomic profiles.</title>
        <authorList>
            <person name="Matsumoto Y."/>
            <person name="Kinjo T."/>
            <person name="Motooka D."/>
            <person name="Nabeya D."/>
            <person name="Jung N."/>
            <person name="Uechi K."/>
            <person name="Horii T."/>
            <person name="Iida T."/>
            <person name="Fujita J."/>
            <person name="Nakamura S."/>
        </authorList>
    </citation>
    <scope>NUCLEOTIDE SEQUENCE [LARGE SCALE GENOMIC DNA]</scope>
    <source>
        <strain evidence="1 2">JCM 6396</strain>
    </source>
</reference>
<proteinExistence type="predicted"/>